<organism evidence="2 3">
    <name type="scientific">Ruegeria atlantica</name>
    <dbReference type="NCBI Taxonomy" id="81569"/>
    <lineage>
        <taxon>Bacteria</taxon>
        <taxon>Pseudomonadati</taxon>
        <taxon>Pseudomonadota</taxon>
        <taxon>Alphaproteobacteria</taxon>
        <taxon>Rhodobacterales</taxon>
        <taxon>Roseobacteraceae</taxon>
        <taxon>Ruegeria</taxon>
    </lineage>
</organism>
<evidence type="ECO:0000256" key="1">
    <source>
        <dbReference type="SAM" id="MobiDB-lite"/>
    </source>
</evidence>
<dbReference type="RefSeq" id="WP_058274306.1">
    <property type="nucleotide sequence ID" value="NZ_CYPS01000046.1"/>
</dbReference>
<dbReference type="Proteomes" id="UP000050786">
    <property type="component" value="Unassembled WGS sequence"/>
</dbReference>
<accession>A0A0P1E6A9</accession>
<gene>
    <name evidence="2" type="ORF">RUM4293_03207</name>
</gene>
<dbReference type="AlphaFoldDB" id="A0A0P1E6A9"/>
<sequence length="89" mass="9992">MTDQPTENLTPDPAQHRSARPVPKPKTEMLRKLLARRTGATVVQIQKQLGWQPHTIRAAISRLRSSGVPVELDRSGRVARYRIMPGEGQ</sequence>
<feature type="region of interest" description="Disordered" evidence="1">
    <location>
        <begin position="1"/>
        <end position="26"/>
    </location>
</feature>
<evidence type="ECO:0008006" key="4">
    <source>
        <dbReference type="Google" id="ProtNLM"/>
    </source>
</evidence>
<dbReference type="SUPFAM" id="SSF46785">
    <property type="entry name" value="Winged helix' DNA-binding domain"/>
    <property type="match status" value="1"/>
</dbReference>
<evidence type="ECO:0000313" key="2">
    <source>
        <dbReference type="EMBL" id="CUH44309.1"/>
    </source>
</evidence>
<dbReference type="Gene3D" id="1.10.10.10">
    <property type="entry name" value="Winged helix-like DNA-binding domain superfamily/Winged helix DNA-binding domain"/>
    <property type="match status" value="1"/>
</dbReference>
<dbReference type="Pfam" id="PF11994">
    <property type="entry name" value="DUF3489"/>
    <property type="match status" value="1"/>
</dbReference>
<proteinExistence type="predicted"/>
<dbReference type="InterPro" id="IPR036390">
    <property type="entry name" value="WH_DNA-bd_sf"/>
</dbReference>
<dbReference type="EMBL" id="CYPS01000046">
    <property type="protein sequence ID" value="CUH44309.1"/>
    <property type="molecule type" value="Genomic_DNA"/>
</dbReference>
<keyword evidence="3" id="KW-1185">Reference proteome</keyword>
<evidence type="ECO:0000313" key="3">
    <source>
        <dbReference type="Proteomes" id="UP000050786"/>
    </source>
</evidence>
<reference evidence="3" key="1">
    <citation type="submission" date="2015-09" db="EMBL/GenBank/DDBJ databases">
        <authorList>
            <person name="Rodrigo-Torres L."/>
            <person name="Arahal D.R."/>
        </authorList>
    </citation>
    <scope>NUCLEOTIDE SEQUENCE [LARGE SCALE GENOMIC DNA]</scope>
    <source>
        <strain evidence="3">CECT 4293</strain>
    </source>
</reference>
<protein>
    <recommendedName>
        <fullName evidence="4">DUF3489 domain-containing protein</fullName>
    </recommendedName>
</protein>
<name>A0A0P1E6A9_9RHOB</name>
<dbReference type="InterPro" id="IPR036388">
    <property type="entry name" value="WH-like_DNA-bd_sf"/>
</dbReference>
<dbReference type="InterPro" id="IPR021880">
    <property type="entry name" value="DUF3489"/>
</dbReference>